<dbReference type="EMBL" id="CABVHU010000023">
    <property type="protein sequence ID" value="VVO42136.1"/>
    <property type="molecule type" value="Genomic_DNA"/>
</dbReference>
<sequence>MAVLHPLECYLLESFSAPEHFAATRDAIIDWIDAHEAAYARLQFQLDPRQRNKPQWQQGDVVWGSRVLPNIRPDRDFYIKAYIHRVNNDPLAFKAGRSMKSNNRGMSEFWDGWMLEQERQCISLLRDEATKLDKRLGATVGGHWDEGHLTYNGQDRVFRLTELPQRIPRYELDLSVRIEKDERPKHIGIYLPDVDFAAAHLLYPTEWTEGGQQVRRGVRRSTWVNPDTGKRDYDWNESELVETGWTLIRRVEDEFIDVPERGFFPKGEPDELYTWPEREAQFIRQDNVFITALSGEPASHTGKWSIFGRKGFEYLDLKKGQRLPHKDEQSVKWTLIARADGGSCTEPKGKS</sequence>
<accession>A0A5E7FS12</accession>
<evidence type="ECO:0000313" key="1">
    <source>
        <dbReference type="EMBL" id="VVO42136.1"/>
    </source>
</evidence>
<evidence type="ECO:0000313" key="2">
    <source>
        <dbReference type="Proteomes" id="UP000409037"/>
    </source>
</evidence>
<protein>
    <submittedName>
        <fullName evidence="1">Uncharacterized protein</fullName>
    </submittedName>
</protein>
<dbReference type="Proteomes" id="UP000409037">
    <property type="component" value="Unassembled WGS sequence"/>
</dbReference>
<dbReference type="AlphaFoldDB" id="A0A5E7FS12"/>
<reference evidence="1 2" key="1">
    <citation type="submission" date="2019-09" db="EMBL/GenBank/DDBJ databases">
        <authorList>
            <person name="Chandra G."/>
            <person name="Truman W A."/>
        </authorList>
    </citation>
    <scope>NUCLEOTIDE SEQUENCE [LARGE SCALE GENOMIC DNA]</scope>
    <source>
        <strain evidence="1">PS833</strain>
    </source>
</reference>
<dbReference type="RefSeq" id="WP_191635395.1">
    <property type="nucleotide sequence ID" value="NZ_CABVHU010000023.1"/>
</dbReference>
<name>A0A5E7FS12_PSEFL</name>
<organism evidence="1 2">
    <name type="scientific">Pseudomonas fluorescens</name>
    <dbReference type="NCBI Taxonomy" id="294"/>
    <lineage>
        <taxon>Bacteria</taxon>
        <taxon>Pseudomonadati</taxon>
        <taxon>Pseudomonadota</taxon>
        <taxon>Gammaproteobacteria</taxon>
        <taxon>Pseudomonadales</taxon>
        <taxon>Pseudomonadaceae</taxon>
        <taxon>Pseudomonas</taxon>
    </lineage>
</organism>
<proteinExistence type="predicted"/>
<gene>
    <name evidence="1" type="ORF">PS833_05960</name>
</gene>